<keyword evidence="4 7" id="KW-1133">Transmembrane helix</keyword>
<evidence type="ECO:0000256" key="4">
    <source>
        <dbReference type="ARBA" id="ARBA00022989"/>
    </source>
</evidence>
<evidence type="ECO:0000256" key="5">
    <source>
        <dbReference type="ARBA" id="ARBA00023136"/>
    </source>
</evidence>
<proteinExistence type="inferred from homology"/>
<evidence type="ECO:0000256" key="1">
    <source>
        <dbReference type="ARBA" id="ARBA00004651"/>
    </source>
</evidence>
<dbReference type="InterPro" id="IPR025857">
    <property type="entry name" value="MacB_PCD"/>
</dbReference>
<sequence>MSAVNDVKQALGEMWHHKLRTGLTLLGMVFGVGAVIAMLSIGEGAEREALKMIESMGLRNVVVEARSADGEALKAIREHSVGLSLGDVRAAEQTLPFVTDWSAAKRVKVHALFSEFGRSDGEVSGVTPNHFSLSNFSLAEGRFFTEDDQRHYRQLAVLGGEAAASLFPNGDAIGKRVKVNHLWYQVVGVLSHGEQVKSKIDGVKLGGERNKVFIPLKTALKKMAFAPLEDELDFIKLELDDTVEAPLAAASIDHLFNRRHGGELDYKVVVPADLLAQYQQTQRIFNIVMACVAGISLLVGGIGIMNIMLATVLERTGEIGLLRALGATKSDIARQFVTESLVIAACGGLIGIVAGIALSLIIGGYADWQVAWSPMSLLLSVGVCMVIGVGFGWYPARKAAALDPIIALQRD</sequence>
<dbReference type="Pfam" id="PF02687">
    <property type="entry name" value="FtsX"/>
    <property type="match status" value="1"/>
</dbReference>
<evidence type="ECO:0000259" key="9">
    <source>
        <dbReference type="Pfam" id="PF12704"/>
    </source>
</evidence>
<evidence type="ECO:0000256" key="6">
    <source>
        <dbReference type="ARBA" id="ARBA00038076"/>
    </source>
</evidence>
<dbReference type="EMBL" id="SWCJ01000002">
    <property type="protein sequence ID" value="TKB57578.1"/>
    <property type="molecule type" value="Genomic_DNA"/>
</dbReference>
<feature type="transmembrane region" description="Helical" evidence="7">
    <location>
        <begin position="21"/>
        <end position="42"/>
    </location>
</feature>
<dbReference type="InterPro" id="IPR050250">
    <property type="entry name" value="Macrolide_Exporter_MacB"/>
</dbReference>
<evidence type="ECO:0000259" key="8">
    <source>
        <dbReference type="Pfam" id="PF02687"/>
    </source>
</evidence>
<accession>A0A4U1BUE2</accession>
<comment type="similarity">
    <text evidence="6">Belongs to the ABC-4 integral membrane protein family.</text>
</comment>
<evidence type="ECO:0000256" key="7">
    <source>
        <dbReference type="SAM" id="Phobius"/>
    </source>
</evidence>
<reference evidence="10 11" key="1">
    <citation type="submission" date="2019-04" db="EMBL/GenBank/DDBJ databases">
        <authorList>
            <person name="Hwang J.C."/>
        </authorList>
    </citation>
    <scope>NUCLEOTIDE SEQUENCE [LARGE SCALE GENOMIC DNA]</scope>
    <source>
        <strain evidence="10 11">IMCC35002</strain>
    </source>
</reference>
<gene>
    <name evidence="10" type="ORF">FCL42_04710</name>
</gene>
<comment type="caution">
    <text evidence="10">The sequence shown here is derived from an EMBL/GenBank/DDBJ whole genome shotgun (WGS) entry which is preliminary data.</text>
</comment>
<dbReference type="GO" id="GO:0005886">
    <property type="term" value="C:plasma membrane"/>
    <property type="evidence" value="ECO:0007669"/>
    <property type="project" value="UniProtKB-SubCell"/>
</dbReference>
<dbReference type="RefSeq" id="WP_136862223.1">
    <property type="nucleotide sequence ID" value="NZ_SWCJ01000002.1"/>
</dbReference>
<dbReference type="InterPro" id="IPR003838">
    <property type="entry name" value="ABC3_permease_C"/>
</dbReference>
<feature type="domain" description="MacB-like periplasmic core" evidence="9">
    <location>
        <begin position="21"/>
        <end position="254"/>
    </location>
</feature>
<keyword evidence="3 7" id="KW-0812">Transmembrane</keyword>
<keyword evidence="2" id="KW-1003">Cell membrane</keyword>
<protein>
    <submittedName>
        <fullName evidence="10">ABC transporter permease</fullName>
    </submittedName>
</protein>
<dbReference type="AlphaFoldDB" id="A0A4U1BUE2"/>
<organism evidence="10 11">
    <name type="scientific">Ferrimonas aestuarii</name>
    <dbReference type="NCBI Taxonomy" id="2569539"/>
    <lineage>
        <taxon>Bacteria</taxon>
        <taxon>Pseudomonadati</taxon>
        <taxon>Pseudomonadota</taxon>
        <taxon>Gammaproteobacteria</taxon>
        <taxon>Alteromonadales</taxon>
        <taxon>Ferrimonadaceae</taxon>
        <taxon>Ferrimonas</taxon>
    </lineage>
</organism>
<dbReference type="GO" id="GO:0022857">
    <property type="term" value="F:transmembrane transporter activity"/>
    <property type="evidence" value="ECO:0007669"/>
    <property type="project" value="TreeGrafter"/>
</dbReference>
<feature type="transmembrane region" description="Helical" evidence="7">
    <location>
        <begin position="372"/>
        <end position="394"/>
    </location>
</feature>
<dbReference type="PANTHER" id="PTHR30572">
    <property type="entry name" value="MEMBRANE COMPONENT OF TRANSPORTER-RELATED"/>
    <property type="match status" value="1"/>
</dbReference>
<feature type="transmembrane region" description="Helical" evidence="7">
    <location>
        <begin position="287"/>
        <end position="313"/>
    </location>
</feature>
<name>A0A4U1BUE2_9GAMM</name>
<keyword evidence="11" id="KW-1185">Reference proteome</keyword>
<dbReference type="OrthoDB" id="9770036at2"/>
<comment type="subcellular location">
    <subcellularLocation>
        <location evidence="1">Cell membrane</location>
        <topology evidence="1">Multi-pass membrane protein</topology>
    </subcellularLocation>
</comment>
<evidence type="ECO:0000313" key="10">
    <source>
        <dbReference type="EMBL" id="TKB57578.1"/>
    </source>
</evidence>
<dbReference type="Pfam" id="PF12704">
    <property type="entry name" value="MacB_PCD"/>
    <property type="match status" value="1"/>
</dbReference>
<evidence type="ECO:0000256" key="2">
    <source>
        <dbReference type="ARBA" id="ARBA00022475"/>
    </source>
</evidence>
<dbReference type="Proteomes" id="UP000305675">
    <property type="component" value="Unassembled WGS sequence"/>
</dbReference>
<evidence type="ECO:0000313" key="11">
    <source>
        <dbReference type="Proteomes" id="UP000305675"/>
    </source>
</evidence>
<dbReference type="PANTHER" id="PTHR30572:SF4">
    <property type="entry name" value="ABC TRANSPORTER PERMEASE YTRF"/>
    <property type="match status" value="1"/>
</dbReference>
<keyword evidence="5 7" id="KW-0472">Membrane</keyword>
<feature type="domain" description="ABC3 transporter permease C-terminal" evidence="8">
    <location>
        <begin position="292"/>
        <end position="403"/>
    </location>
</feature>
<feature type="transmembrane region" description="Helical" evidence="7">
    <location>
        <begin position="341"/>
        <end position="366"/>
    </location>
</feature>
<evidence type="ECO:0000256" key="3">
    <source>
        <dbReference type="ARBA" id="ARBA00022692"/>
    </source>
</evidence>